<feature type="region of interest" description="Disordered" evidence="14">
    <location>
        <begin position="1"/>
        <end position="81"/>
    </location>
</feature>
<evidence type="ECO:0000256" key="9">
    <source>
        <dbReference type="ARBA" id="ARBA00023284"/>
    </source>
</evidence>
<dbReference type="PANTHER" id="PTHR42801">
    <property type="entry name" value="THIOREDOXIN-DEPENDENT PEROXIDE REDUCTASE"/>
    <property type="match status" value="1"/>
</dbReference>
<keyword evidence="7" id="KW-1015">Disulfide bond</keyword>
<reference evidence="16" key="1">
    <citation type="submission" date="2021-07" db="EMBL/GenBank/DDBJ databases">
        <title>Elsinoe batatas strain:CRI-CJ2 Genome sequencing and assembly.</title>
        <authorList>
            <person name="Huang L."/>
        </authorList>
    </citation>
    <scope>NUCLEOTIDE SEQUENCE</scope>
    <source>
        <strain evidence="16">CRI-CJ2</strain>
    </source>
</reference>
<dbReference type="GO" id="GO:0034599">
    <property type="term" value="P:cellular response to oxidative stress"/>
    <property type="evidence" value="ECO:0007669"/>
    <property type="project" value="UniProtKB-ARBA"/>
</dbReference>
<dbReference type="GO" id="GO:0045454">
    <property type="term" value="P:cell redox homeostasis"/>
    <property type="evidence" value="ECO:0007669"/>
    <property type="project" value="TreeGrafter"/>
</dbReference>
<protein>
    <recommendedName>
        <fullName evidence="3">thioredoxin-dependent peroxiredoxin</fullName>
        <ecNumber evidence="3">1.11.1.24</ecNumber>
    </recommendedName>
    <alternativeName>
        <fullName evidence="13">Nuclear thiol peroxidase</fullName>
    </alternativeName>
    <alternativeName>
        <fullName evidence="10">Thioredoxin peroxidase</fullName>
    </alternativeName>
</protein>
<dbReference type="AlphaFoldDB" id="A0A8K0PET0"/>
<evidence type="ECO:0000256" key="4">
    <source>
        <dbReference type="ARBA" id="ARBA00022559"/>
    </source>
</evidence>
<evidence type="ECO:0000256" key="7">
    <source>
        <dbReference type="ARBA" id="ARBA00023157"/>
    </source>
</evidence>
<feature type="region of interest" description="Disordered" evidence="14">
    <location>
        <begin position="214"/>
        <end position="244"/>
    </location>
</feature>
<dbReference type="InterPro" id="IPR050924">
    <property type="entry name" value="Peroxiredoxin_BCP/PrxQ"/>
</dbReference>
<keyword evidence="8" id="KW-0539">Nucleus</keyword>
<gene>
    <name evidence="16" type="ORF">KVT40_009370</name>
</gene>
<evidence type="ECO:0000256" key="13">
    <source>
        <dbReference type="ARBA" id="ARBA00077538"/>
    </source>
</evidence>
<comment type="similarity">
    <text evidence="11">Belongs to the peroxiredoxin family. BCP/PrxQ subfamily.</text>
</comment>
<evidence type="ECO:0000256" key="2">
    <source>
        <dbReference type="ARBA" id="ARBA00011245"/>
    </source>
</evidence>
<sequence length="244" mass="25656">MVELRKRKTPPPAPAKPAKKEKKPKEEPAANSAGPKEKATEEKKAAPAAATAATAKKSGPPKVGDKLDLETFGDQFETNDGEKTSLKQLVEKSKSGVVIFTYPKASTGGCTKQAVAFRDSYEPLTATGLDIYGLSRDSTTSNTNFKTKQNLPYTLLCDKPAALVGALGFKNGESTQRGIFVVSKDGEVLALEAGSPLGTVDVVKAIVDKLGGTDEKGEEQLDKAEQNAAAAEEMDADKGNGAKL</sequence>
<keyword evidence="17" id="KW-1185">Reference proteome</keyword>
<dbReference type="Proteomes" id="UP000809789">
    <property type="component" value="Unassembled WGS sequence"/>
</dbReference>
<dbReference type="GO" id="GO:0008379">
    <property type="term" value="F:thioredoxin peroxidase activity"/>
    <property type="evidence" value="ECO:0007669"/>
    <property type="project" value="TreeGrafter"/>
</dbReference>
<evidence type="ECO:0000256" key="1">
    <source>
        <dbReference type="ARBA" id="ARBA00004123"/>
    </source>
</evidence>
<evidence type="ECO:0000256" key="10">
    <source>
        <dbReference type="ARBA" id="ARBA00032824"/>
    </source>
</evidence>
<dbReference type="OrthoDB" id="338622at2759"/>
<dbReference type="EMBL" id="JAESVG020000012">
    <property type="protein sequence ID" value="KAG8622859.1"/>
    <property type="molecule type" value="Genomic_DNA"/>
</dbReference>
<evidence type="ECO:0000313" key="16">
    <source>
        <dbReference type="EMBL" id="KAG8622859.1"/>
    </source>
</evidence>
<dbReference type="FunFam" id="3.40.30.10:FF:000157">
    <property type="entry name" value="DOT5p Nuclear thiol peroxidase"/>
    <property type="match status" value="1"/>
</dbReference>
<accession>A0A8K0PET0</accession>
<evidence type="ECO:0000313" key="17">
    <source>
        <dbReference type="Proteomes" id="UP000809789"/>
    </source>
</evidence>
<evidence type="ECO:0000256" key="8">
    <source>
        <dbReference type="ARBA" id="ARBA00023242"/>
    </source>
</evidence>
<evidence type="ECO:0000256" key="3">
    <source>
        <dbReference type="ARBA" id="ARBA00013017"/>
    </source>
</evidence>
<dbReference type="CDD" id="cd03017">
    <property type="entry name" value="PRX_BCP"/>
    <property type="match status" value="1"/>
</dbReference>
<name>A0A8K0PET0_9PEZI</name>
<evidence type="ECO:0000256" key="5">
    <source>
        <dbReference type="ARBA" id="ARBA00022862"/>
    </source>
</evidence>
<comment type="subunit">
    <text evidence="2">Monomer.</text>
</comment>
<keyword evidence="6" id="KW-0560">Oxidoreductase</keyword>
<keyword evidence="9" id="KW-0676">Redox-active center</keyword>
<dbReference type="Pfam" id="PF00578">
    <property type="entry name" value="AhpC-TSA"/>
    <property type="match status" value="1"/>
</dbReference>
<feature type="compositionally biased region" description="Basic and acidic residues" evidence="14">
    <location>
        <begin position="214"/>
        <end position="225"/>
    </location>
</feature>
<evidence type="ECO:0000256" key="11">
    <source>
        <dbReference type="ARBA" id="ARBA00038489"/>
    </source>
</evidence>
<dbReference type="InterPro" id="IPR013766">
    <property type="entry name" value="Thioredoxin_domain"/>
</dbReference>
<dbReference type="Gene3D" id="3.40.30.10">
    <property type="entry name" value="Glutaredoxin"/>
    <property type="match status" value="1"/>
</dbReference>
<evidence type="ECO:0000256" key="12">
    <source>
        <dbReference type="ARBA" id="ARBA00049091"/>
    </source>
</evidence>
<dbReference type="PANTHER" id="PTHR42801:SF23">
    <property type="entry name" value="PEROXIREDOXIN DOT5"/>
    <property type="match status" value="1"/>
</dbReference>
<organism evidence="16 17">
    <name type="scientific">Elsinoe batatas</name>
    <dbReference type="NCBI Taxonomy" id="2601811"/>
    <lineage>
        <taxon>Eukaryota</taxon>
        <taxon>Fungi</taxon>
        <taxon>Dikarya</taxon>
        <taxon>Ascomycota</taxon>
        <taxon>Pezizomycotina</taxon>
        <taxon>Dothideomycetes</taxon>
        <taxon>Dothideomycetidae</taxon>
        <taxon>Myriangiales</taxon>
        <taxon>Elsinoaceae</taxon>
        <taxon>Elsinoe</taxon>
    </lineage>
</organism>
<feature type="compositionally biased region" description="Basic and acidic residues" evidence="14">
    <location>
        <begin position="35"/>
        <end position="45"/>
    </location>
</feature>
<dbReference type="InterPro" id="IPR036249">
    <property type="entry name" value="Thioredoxin-like_sf"/>
</dbReference>
<comment type="subcellular location">
    <subcellularLocation>
        <location evidence="1">Nucleus</location>
    </subcellularLocation>
</comment>
<feature type="domain" description="Thioredoxin" evidence="15">
    <location>
        <begin position="61"/>
        <end position="212"/>
    </location>
</feature>
<dbReference type="GO" id="GO:0005634">
    <property type="term" value="C:nucleus"/>
    <property type="evidence" value="ECO:0007669"/>
    <property type="project" value="UniProtKB-SubCell"/>
</dbReference>
<proteinExistence type="inferred from homology"/>
<feature type="compositionally biased region" description="Low complexity" evidence="14">
    <location>
        <begin position="46"/>
        <end position="57"/>
    </location>
</feature>
<keyword evidence="4" id="KW-0575">Peroxidase</keyword>
<dbReference type="InterPro" id="IPR000866">
    <property type="entry name" value="AhpC/TSA"/>
</dbReference>
<evidence type="ECO:0000256" key="14">
    <source>
        <dbReference type="SAM" id="MobiDB-lite"/>
    </source>
</evidence>
<dbReference type="SUPFAM" id="SSF52833">
    <property type="entry name" value="Thioredoxin-like"/>
    <property type="match status" value="1"/>
</dbReference>
<dbReference type="EC" id="1.11.1.24" evidence="3"/>
<comment type="caution">
    <text evidence="16">The sequence shown here is derived from an EMBL/GenBank/DDBJ whole genome shotgun (WGS) entry which is preliminary data.</text>
</comment>
<comment type="catalytic activity">
    <reaction evidence="12">
        <text>a hydroperoxide + [thioredoxin]-dithiol = an alcohol + [thioredoxin]-disulfide + H2O</text>
        <dbReference type="Rhea" id="RHEA:62620"/>
        <dbReference type="Rhea" id="RHEA-COMP:10698"/>
        <dbReference type="Rhea" id="RHEA-COMP:10700"/>
        <dbReference type="ChEBI" id="CHEBI:15377"/>
        <dbReference type="ChEBI" id="CHEBI:29950"/>
        <dbReference type="ChEBI" id="CHEBI:30879"/>
        <dbReference type="ChEBI" id="CHEBI:35924"/>
        <dbReference type="ChEBI" id="CHEBI:50058"/>
        <dbReference type="EC" id="1.11.1.24"/>
    </reaction>
</comment>
<dbReference type="GO" id="GO:0005737">
    <property type="term" value="C:cytoplasm"/>
    <property type="evidence" value="ECO:0007669"/>
    <property type="project" value="TreeGrafter"/>
</dbReference>
<evidence type="ECO:0000259" key="15">
    <source>
        <dbReference type="PROSITE" id="PS51352"/>
    </source>
</evidence>
<dbReference type="PROSITE" id="PS51352">
    <property type="entry name" value="THIOREDOXIN_2"/>
    <property type="match status" value="1"/>
</dbReference>
<keyword evidence="5" id="KW-0049">Antioxidant</keyword>
<evidence type="ECO:0000256" key="6">
    <source>
        <dbReference type="ARBA" id="ARBA00023002"/>
    </source>
</evidence>